<dbReference type="OrthoDB" id="5976649at2759"/>
<comment type="subcellular location">
    <subcellularLocation>
        <location evidence="3">Nucleus</location>
    </subcellularLocation>
</comment>
<evidence type="ECO:0000256" key="1">
    <source>
        <dbReference type="ARBA" id="ARBA00023125"/>
    </source>
</evidence>
<dbReference type="PANTHER" id="PTHR11829">
    <property type="entry name" value="FORKHEAD BOX PROTEIN"/>
    <property type="match status" value="1"/>
</dbReference>
<dbReference type="InterPro" id="IPR001766">
    <property type="entry name" value="Fork_head_dom"/>
</dbReference>
<dbReference type="Gene3D" id="1.10.10.10">
    <property type="entry name" value="Winged helix-like DNA-binding domain superfamily/Winged helix DNA-binding domain"/>
    <property type="match status" value="1"/>
</dbReference>
<dbReference type="GeneID" id="116308662"/>
<dbReference type="RefSeq" id="XP_031574996.1">
    <property type="nucleotide sequence ID" value="XM_031719136.1"/>
</dbReference>
<name>A0A6P8J4M3_ACTTE</name>
<evidence type="ECO:0000256" key="2">
    <source>
        <dbReference type="ARBA" id="ARBA00023242"/>
    </source>
</evidence>
<protein>
    <submittedName>
        <fullName evidence="7">Forkhead box protein B1-like</fullName>
    </submittedName>
</protein>
<keyword evidence="2 3" id="KW-0539">Nucleus</keyword>
<dbReference type="FunFam" id="1.10.10.10:FF:000352">
    <property type="entry name" value="Forkhead box Q2"/>
    <property type="match status" value="1"/>
</dbReference>
<feature type="domain" description="Fork-head" evidence="5">
    <location>
        <begin position="100"/>
        <end position="192"/>
    </location>
</feature>
<gene>
    <name evidence="7" type="primary">LOC116308662</name>
</gene>
<dbReference type="GO" id="GO:0030154">
    <property type="term" value="P:cell differentiation"/>
    <property type="evidence" value="ECO:0007669"/>
    <property type="project" value="TreeGrafter"/>
</dbReference>
<feature type="compositionally biased region" description="Basic and acidic residues" evidence="4">
    <location>
        <begin position="45"/>
        <end position="54"/>
    </location>
</feature>
<evidence type="ECO:0000313" key="7">
    <source>
        <dbReference type="RefSeq" id="XP_031574996.1"/>
    </source>
</evidence>
<accession>A0A6P8J4M3</accession>
<dbReference type="GO" id="GO:0000981">
    <property type="term" value="F:DNA-binding transcription factor activity, RNA polymerase II-specific"/>
    <property type="evidence" value="ECO:0007669"/>
    <property type="project" value="TreeGrafter"/>
</dbReference>
<proteinExistence type="predicted"/>
<dbReference type="KEGG" id="aten:116308662"/>
<dbReference type="PANTHER" id="PTHR11829:SF142">
    <property type="entry name" value="FORK-HEAD DOMAIN-CONTAINING PROTEIN"/>
    <property type="match status" value="1"/>
</dbReference>
<feature type="DNA-binding region" description="Fork-head" evidence="3">
    <location>
        <begin position="100"/>
        <end position="192"/>
    </location>
</feature>
<evidence type="ECO:0000313" key="6">
    <source>
        <dbReference type="Proteomes" id="UP000515163"/>
    </source>
</evidence>
<dbReference type="PRINTS" id="PR00053">
    <property type="entry name" value="FORKHEAD"/>
</dbReference>
<evidence type="ECO:0000259" key="5">
    <source>
        <dbReference type="PROSITE" id="PS50039"/>
    </source>
</evidence>
<dbReference type="Proteomes" id="UP000515163">
    <property type="component" value="Unplaced"/>
</dbReference>
<dbReference type="SUPFAM" id="SSF46785">
    <property type="entry name" value="Winged helix' DNA-binding domain"/>
    <property type="match status" value="1"/>
</dbReference>
<dbReference type="InterPro" id="IPR050211">
    <property type="entry name" value="FOX_domain-containing"/>
</dbReference>
<dbReference type="PROSITE" id="PS00658">
    <property type="entry name" value="FORK_HEAD_2"/>
    <property type="match status" value="1"/>
</dbReference>
<dbReference type="Pfam" id="PF00250">
    <property type="entry name" value="Forkhead"/>
    <property type="match status" value="1"/>
</dbReference>
<reference evidence="7" key="1">
    <citation type="submission" date="2025-08" db="UniProtKB">
        <authorList>
            <consortium name="RefSeq"/>
        </authorList>
    </citation>
    <scope>IDENTIFICATION</scope>
    <source>
        <tissue evidence="7">Tentacle</tissue>
    </source>
</reference>
<feature type="region of interest" description="Disordered" evidence="4">
    <location>
        <begin position="1"/>
        <end position="69"/>
    </location>
</feature>
<dbReference type="PROSITE" id="PS50039">
    <property type="entry name" value="FORK_HEAD_3"/>
    <property type="match status" value="1"/>
</dbReference>
<dbReference type="InParanoid" id="A0A6P8J4M3"/>
<feature type="compositionally biased region" description="Basic and acidic residues" evidence="4">
    <location>
        <begin position="20"/>
        <end position="29"/>
    </location>
</feature>
<dbReference type="GO" id="GO:0009653">
    <property type="term" value="P:anatomical structure morphogenesis"/>
    <property type="evidence" value="ECO:0007669"/>
    <property type="project" value="TreeGrafter"/>
</dbReference>
<dbReference type="AlphaFoldDB" id="A0A6P8J4M3"/>
<organism evidence="6 7">
    <name type="scientific">Actinia tenebrosa</name>
    <name type="common">Australian red waratah sea anemone</name>
    <dbReference type="NCBI Taxonomy" id="6105"/>
    <lineage>
        <taxon>Eukaryota</taxon>
        <taxon>Metazoa</taxon>
        <taxon>Cnidaria</taxon>
        <taxon>Anthozoa</taxon>
        <taxon>Hexacorallia</taxon>
        <taxon>Actiniaria</taxon>
        <taxon>Actiniidae</taxon>
        <taxon>Actinia</taxon>
    </lineage>
</organism>
<dbReference type="InterPro" id="IPR036388">
    <property type="entry name" value="WH-like_DNA-bd_sf"/>
</dbReference>
<dbReference type="InterPro" id="IPR030456">
    <property type="entry name" value="TF_fork_head_CS_2"/>
</dbReference>
<dbReference type="CDD" id="cd20035">
    <property type="entry name" value="FH_FOXQ2-like"/>
    <property type="match status" value="1"/>
</dbReference>
<sequence>MASKEGKVRKSTFSQYNNDFIEKKDEKTSNEGSIENEMPQQRTMQHADSEQEDRSEYEDTELTRKQREVPTIITKTNKINCTEESIKDGASKSEDDCDVKPSHSYIALIAMAILSCTNKKMILGDIYQYISDNFPYYRNKDKSWRNSIRHNLSLNECFIKAGRSENGKGNYWAIHPANLEDFSNGDFRRRRARRRVRKSNTFKYSSGLSGYPYLRGYAPLSAYSTFLPYKSDEYNRMCSSGYSSYAFTSGNRKNFAIDNIITPSSYKNYYPGTGHHSLIYDKPNFVSPYPIPPPSSDTMDTKRCSAAPAVVGCTDRNFSGSYASSLSALASLSNSHRGNESWQDTLCKLQENLKKPSRET</sequence>
<feature type="compositionally biased region" description="Polar residues" evidence="4">
    <location>
        <begin position="30"/>
        <end position="44"/>
    </location>
</feature>
<keyword evidence="1 3" id="KW-0238">DNA-binding</keyword>
<dbReference type="InterPro" id="IPR047519">
    <property type="entry name" value="FH_FOXQ2-like"/>
</dbReference>
<dbReference type="GO" id="GO:0005634">
    <property type="term" value="C:nucleus"/>
    <property type="evidence" value="ECO:0007669"/>
    <property type="project" value="UniProtKB-SubCell"/>
</dbReference>
<dbReference type="GO" id="GO:0000978">
    <property type="term" value="F:RNA polymerase II cis-regulatory region sequence-specific DNA binding"/>
    <property type="evidence" value="ECO:0007669"/>
    <property type="project" value="TreeGrafter"/>
</dbReference>
<evidence type="ECO:0000256" key="3">
    <source>
        <dbReference type="PROSITE-ProRule" id="PRU00089"/>
    </source>
</evidence>
<dbReference type="InterPro" id="IPR036390">
    <property type="entry name" value="WH_DNA-bd_sf"/>
</dbReference>
<dbReference type="SMART" id="SM00339">
    <property type="entry name" value="FH"/>
    <property type="match status" value="1"/>
</dbReference>
<evidence type="ECO:0000256" key="4">
    <source>
        <dbReference type="SAM" id="MobiDB-lite"/>
    </source>
</evidence>
<keyword evidence="6" id="KW-1185">Reference proteome</keyword>